<keyword evidence="1" id="KW-0472">Membrane</keyword>
<protein>
    <submittedName>
        <fullName evidence="2">MFS transporter permease</fullName>
    </submittedName>
</protein>
<keyword evidence="1" id="KW-0812">Transmembrane</keyword>
<proteinExistence type="predicted"/>
<name>A0ABU5N7S4_9MICO</name>
<reference evidence="2 3" key="1">
    <citation type="submission" date="2023-10" db="EMBL/GenBank/DDBJ databases">
        <title>Microbacterium xanthum sp. nov., isolated from seaweed.</title>
        <authorList>
            <person name="Lee S.D."/>
        </authorList>
    </citation>
    <scope>NUCLEOTIDE SEQUENCE [LARGE SCALE GENOMIC DNA]</scope>
    <source>
        <strain evidence="2 3">KCTC 19124</strain>
    </source>
</reference>
<organism evidence="2 3">
    <name type="scientific">Microbacterium aquimaris</name>
    <dbReference type="NCBI Taxonomy" id="459816"/>
    <lineage>
        <taxon>Bacteria</taxon>
        <taxon>Bacillati</taxon>
        <taxon>Actinomycetota</taxon>
        <taxon>Actinomycetes</taxon>
        <taxon>Micrococcales</taxon>
        <taxon>Microbacteriaceae</taxon>
        <taxon>Microbacterium</taxon>
    </lineage>
</organism>
<feature type="transmembrane region" description="Helical" evidence="1">
    <location>
        <begin position="55"/>
        <end position="78"/>
    </location>
</feature>
<dbReference type="EMBL" id="JAWJYN010000002">
    <property type="protein sequence ID" value="MDZ8162139.1"/>
    <property type="molecule type" value="Genomic_DNA"/>
</dbReference>
<feature type="transmembrane region" description="Helical" evidence="1">
    <location>
        <begin position="90"/>
        <end position="109"/>
    </location>
</feature>
<evidence type="ECO:0000256" key="1">
    <source>
        <dbReference type="SAM" id="Phobius"/>
    </source>
</evidence>
<evidence type="ECO:0000313" key="2">
    <source>
        <dbReference type="EMBL" id="MDZ8162139.1"/>
    </source>
</evidence>
<accession>A0ABU5N7S4</accession>
<feature type="transmembrane region" description="Helical" evidence="1">
    <location>
        <begin position="115"/>
        <end position="133"/>
    </location>
</feature>
<dbReference type="Proteomes" id="UP001291912">
    <property type="component" value="Unassembled WGS sequence"/>
</dbReference>
<comment type="caution">
    <text evidence="2">The sequence shown here is derived from an EMBL/GenBank/DDBJ whole genome shotgun (WGS) entry which is preliminary data.</text>
</comment>
<sequence>MPIIGRAGARKPGARRSIWIMWLRRVVFAWLIPAAFVLPVWLLVGWAVFDAGGWAFLWVLFLAIPSVFLGQLILSLLVRARGTVRAERAVSWWDVGGFALWHVSIVSLGFFDPAWWAPVMVLALFVAAGLFWLELWQLWREARPAAVYFRTDPSAVPGAATTRGRAGESTGDDQDVFVIAESGETPGDHGSRG</sequence>
<keyword evidence="1" id="KW-1133">Transmembrane helix</keyword>
<feature type="transmembrane region" description="Helical" evidence="1">
    <location>
        <begin position="26"/>
        <end position="49"/>
    </location>
</feature>
<evidence type="ECO:0000313" key="3">
    <source>
        <dbReference type="Proteomes" id="UP001291912"/>
    </source>
</evidence>
<keyword evidence="3" id="KW-1185">Reference proteome</keyword>
<gene>
    <name evidence="2" type="ORF">R2Q92_09825</name>
</gene>
<dbReference type="RefSeq" id="WP_241747985.1">
    <property type="nucleotide sequence ID" value="NZ_BAAAPT010000002.1"/>
</dbReference>